<evidence type="ECO:0000256" key="1">
    <source>
        <dbReference type="SAM" id="MobiDB-lite"/>
    </source>
</evidence>
<feature type="compositionally biased region" description="Basic and acidic residues" evidence="1">
    <location>
        <begin position="1"/>
        <end position="13"/>
    </location>
</feature>
<organism evidence="2">
    <name type="scientific">Chromera velia CCMP2878</name>
    <dbReference type="NCBI Taxonomy" id="1169474"/>
    <lineage>
        <taxon>Eukaryota</taxon>
        <taxon>Sar</taxon>
        <taxon>Alveolata</taxon>
        <taxon>Colpodellida</taxon>
        <taxon>Chromeraceae</taxon>
        <taxon>Chromera</taxon>
    </lineage>
</organism>
<dbReference type="EMBL" id="CDMZ01001972">
    <property type="protein sequence ID" value="CEM39972.1"/>
    <property type="molecule type" value="Genomic_DNA"/>
</dbReference>
<reference evidence="2" key="1">
    <citation type="submission" date="2014-11" db="EMBL/GenBank/DDBJ databases">
        <authorList>
            <person name="Otto D Thomas"/>
            <person name="Naeem Raeece"/>
        </authorList>
    </citation>
    <scope>NUCLEOTIDE SEQUENCE</scope>
</reference>
<dbReference type="Pfam" id="PF09859">
    <property type="entry name" value="Oxygenase-NA"/>
    <property type="match status" value="1"/>
</dbReference>
<feature type="compositionally biased region" description="Polar residues" evidence="1">
    <location>
        <begin position="271"/>
        <end position="295"/>
    </location>
</feature>
<gene>
    <name evidence="2" type="ORF">Cvel_5848</name>
</gene>
<sequence length="425" mass="45308">MKREGSQKDEEKGSLCPALKKKRGQDKDSVEQEGSSMLRGAQQWRSRASLMSATSKVLSSLPPSQKLTVASLSRRVLEHLGRPGFAVDSHAVRVAVGTTAKAEGGSRIVRPEGPSTCVVPDISTLWETETEKNRSGTQTSDAQPALVLGHTEIAERLQRAFTAARIRELGSRGIVRLPSVLSVQEAKTLALHCAKSTGLAVPEGDGAGKEAHQKKSGKVSFKLLRESTGNGKNGMYAYLRPLPKTVQSLKASLRSLLESDSFSAALPSKPPDSSQRSTADNSSPGNPVAPQATNRKPSHRSDLQQQSSSEGVQTAGPTHDIFLSYGLGGMNFAHQDQSSFPFQALLCLSSPGEDFTGGSLFVVDAALPLQERRECPFQSAGDLVVFSSNCRGPGGGDMFHGMTEVKEGRRGRGACNRLAIGLNFV</sequence>
<dbReference type="AlphaFoldDB" id="A0A0G4H839"/>
<dbReference type="Gene3D" id="2.60.120.620">
    <property type="entry name" value="q2cbj1_9rhob like domain"/>
    <property type="match status" value="1"/>
</dbReference>
<dbReference type="InterPro" id="IPR018655">
    <property type="entry name" value="DUF2086"/>
</dbReference>
<protein>
    <recommendedName>
        <fullName evidence="3">Fe2OG dioxygenase domain-containing protein</fullName>
    </recommendedName>
</protein>
<feature type="region of interest" description="Disordered" evidence="1">
    <location>
        <begin position="1"/>
        <end position="63"/>
    </location>
</feature>
<feature type="compositionally biased region" description="Polar residues" evidence="1">
    <location>
        <begin position="43"/>
        <end position="63"/>
    </location>
</feature>
<evidence type="ECO:0008006" key="3">
    <source>
        <dbReference type="Google" id="ProtNLM"/>
    </source>
</evidence>
<feature type="region of interest" description="Disordered" evidence="1">
    <location>
        <begin position="262"/>
        <end position="316"/>
    </location>
</feature>
<dbReference type="VEuPathDB" id="CryptoDB:Cvel_5848"/>
<name>A0A0G4H839_9ALVE</name>
<evidence type="ECO:0000313" key="2">
    <source>
        <dbReference type="EMBL" id="CEM39972.1"/>
    </source>
</evidence>
<feature type="compositionally biased region" description="Polar residues" evidence="1">
    <location>
        <begin position="303"/>
        <end position="316"/>
    </location>
</feature>
<accession>A0A0G4H839</accession>
<proteinExistence type="predicted"/>